<gene>
    <name evidence="2" type="ORF">PEVE_00024770</name>
</gene>
<dbReference type="PANTHER" id="PTHR47018:SF4">
    <property type="match status" value="1"/>
</dbReference>
<accession>A0ABN8SQG6</accession>
<evidence type="ECO:0000313" key="2">
    <source>
        <dbReference type="EMBL" id="CAH3192876.1"/>
    </source>
</evidence>
<organism evidence="2 3">
    <name type="scientific">Porites evermanni</name>
    <dbReference type="NCBI Taxonomy" id="104178"/>
    <lineage>
        <taxon>Eukaryota</taxon>
        <taxon>Metazoa</taxon>
        <taxon>Cnidaria</taxon>
        <taxon>Anthozoa</taxon>
        <taxon>Hexacorallia</taxon>
        <taxon>Scleractinia</taxon>
        <taxon>Fungiina</taxon>
        <taxon>Poritidae</taxon>
        <taxon>Porites</taxon>
    </lineage>
</organism>
<evidence type="ECO:0000313" key="3">
    <source>
        <dbReference type="Proteomes" id="UP001159427"/>
    </source>
</evidence>
<dbReference type="PANTHER" id="PTHR47018">
    <property type="entry name" value="CXC DOMAIN-CONTAINING PROTEIN-RELATED"/>
    <property type="match status" value="1"/>
</dbReference>
<protein>
    <submittedName>
        <fullName evidence="2">Uncharacterized protein</fullName>
    </submittedName>
</protein>
<name>A0ABN8SQG6_9CNID</name>
<keyword evidence="3" id="KW-1185">Reference proteome</keyword>
<dbReference type="EMBL" id="CALNXI010003319">
    <property type="protein sequence ID" value="CAH3192876.1"/>
    <property type="molecule type" value="Genomic_DNA"/>
</dbReference>
<dbReference type="Proteomes" id="UP001159427">
    <property type="component" value="Unassembled WGS sequence"/>
</dbReference>
<proteinExistence type="predicted"/>
<sequence length="385" mass="43184">MPMQFASEQRDVKKRKIGRPQGKEKNDAFLKVARFLQENDVEQITVVDLVEKMEEYLGDSASTAYSCTHMKARLQEHFGDQIIITEINRKQNVVTFRSTVANILHDFHAQPKNVDLETEKLNIIRTALRLIKSDIKLIKTSNDIYPLIETEAEMNANFLPQTLKLLLEGILASKDDVKVASIGQAIIQAAQPQVILAPLQVGLSVQLHHHFTSRFLIDTLHRLGFCSSYQEAQLFNQNAALDQGTDIPDYNGEFVQYIADNVDHNVQILDGNDTFHGMCMIATVTPGTKPSSCVPRRKVSPQNISASGKVDIHPPSEPGLAQAEIKYNDIVVARALDPTANLDVLWKTSLLFNTMRPAWAGMMQVIHQGNHKGKSSITYDRYEPK</sequence>
<comment type="caution">
    <text evidence="2">The sequence shown here is derived from an EMBL/GenBank/DDBJ whole genome shotgun (WGS) entry which is preliminary data.</text>
</comment>
<evidence type="ECO:0000256" key="1">
    <source>
        <dbReference type="SAM" id="MobiDB-lite"/>
    </source>
</evidence>
<feature type="region of interest" description="Disordered" evidence="1">
    <location>
        <begin position="1"/>
        <end position="20"/>
    </location>
</feature>
<reference evidence="2 3" key="1">
    <citation type="submission" date="2022-05" db="EMBL/GenBank/DDBJ databases">
        <authorList>
            <consortium name="Genoscope - CEA"/>
            <person name="William W."/>
        </authorList>
    </citation>
    <scope>NUCLEOTIDE SEQUENCE [LARGE SCALE GENOMIC DNA]</scope>
</reference>